<name>A0A127MRQ6_9PSED</name>
<keyword evidence="3 4" id="KW-0472">Membrane</keyword>
<feature type="transmembrane region" description="Helical" evidence="4">
    <location>
        <begin position="20"/>
        <end position="42"/>
    </location>
</feature>
<dbReference type="STRING" id="53408.A9C11_18475"/>
<dbReference type="InterPro" id="IPR011701">
    <property type="entry name" value="MFS"/>
</dbReference>
<feature type="transmembrane region" description="Helical" evidence="4">
    <location>
        <begin position="54"/>
        <end position="78"/>
    </location>
</feature>
<dbReference type="PANTHER" id="PTHR43129:SF1">
    <property type="entry name" value="FOSMIDOMYCIN RESISTANCE PROTEIN"/>
    <property type="match status" value="1"/>
</dbReference>
<feature type="transmembrane region" description="Helical" evidence="4">
    <location>
        <begin position="317"/>
        <end position="338"/>
    </location>
</feature>
<dbReference type="GO" id="GO:0022857">
    <property type="term" value="F:transmembrane transporter activity"/>
    <property type="evidence" value="ECO:0007669"/>
    <property type="project" value="InterPro"/>
</dbReference>
<dbReference type="KEGG" id="pcq:PcP3B5_24900"/>
<reference evidence="6 8" key="1">
    <citation type="submission" date="2016-05" db="EMBL/GenBank/DDBJ databases">
        <title>Genome Sequence of Pseudomonas citronellolis Strain SJTE-3, an Estrogens and Persistent Organic Pollutants degradation strain.</title>
        <authorList>
            <person name="Liang R."/>
        </authorList>
    </citation>
    <scope>NUCLEOTIDE SEQUENCE [LARGE SCALE GENOMIC DNA]</scope>
    <source>
        <strain evidence="6 8">SJTE-3</strain>
    </source>
</reference>
<evidence type="ECO:0000313" key="7">
    <source>
        <dbReference type="EMBL" id="MDF3845789.1"/>
    </source>
</evidence>
<dbReference type="InterPro" id="IPR036259">
    <property type="entry name" value="MFS_trans_sf"/>
</dbReference>
<feature type="transmembrane region" description="Helical" evidence="4">
    <location>
        <begin position="225"/>
        <end position="253"/>
    </location>
</feature>
<evidence type="ECO:0000256" key="1">
    <source>
        <dbReference type="ARBA" id="ARBA00022692"/>
    </source>
</evidence>
<dbReference type="EMBL" id="CP015878">
    <property type="protein sequence ID" value="ANI15830.1"/>
    <property type="molecule type" value="Genomic_DNA"/>
</dbReference>
<evidence type="ECO:0000259" key="5">
    <source>
        <dbReference type="PROSITE" id="PS50850"/>
    </source>
</evidence>
<evidence type="ECO:0000313" key="8">
    <source>
        <dbReference type="Proteomes" id="UP000077748"/>
    </source>
</evidence>
<keyword evidence="1 4" id="KW-0812">Transmembrane</keyword>
<organism evidence="6 8">
    <name type="scientific">Pseudomonas citronellolis</name>
    <dbReference type="NCBI Taxonomy" id="53408"/>
    <lineage>
        <taxon>Bacteria</taxon>
        <taxon>Pseudomonadati</taxon>
        <taxon>Pseudomonadota</taxon>
        <taxon>Gammaproteobacteria</taxon>
        <taxon>Pseudomonadales</taxon>
        <taxon>Pseudomonadaceae</taxon>
        <taxon>Pseudomonas</taxon>
    </lineage>
</organism>
<dbReference type="RefSeq" id="WP_009619569.1">
    <property type="nucleotide sequence ID" value="NZ_BDGS01000001.1"/>
</dbReference>
<evidence type="ECO:0000256" key="2">
    <source>
        <dbReference type="ARBA" id="ARBA00022989"/>
    </source>
</evidence>
<reference evidence="7" key="2">
    <citation type="submission" date="2023-03" db="EMBL/GenBank/DDBJ databases">
        <title>Draft assemblies of triclosan tolerant bacteria isolated from returned activated sludge.</title>
        <authorList>
            <person name="Van Hamelsveld S."/>
        </authorList>
    </citation>
    <scope>NUCLEOTIDE SEQUENCE</scope>
    <source>
        <strain evidence="7">GW210015_S63</strain>
    </source>
</reference>
<feature type="transmembrane region" description="Helical" evidence="4">
    <location>
        <begin position="379"/>
        <end position="397"/>
    </location>
</feature>
<evidence type="ECO:0000256" key="4">
    <source>
        <dbReference type="SAM" id="Phobius"/>
    </source>
</evidence>
<dbReference type="EMBL" id="JARJLR010000484">
    <property type="protein sequence ID" value="MDF3845789.1"/>
    <property type="molecule type" value="Genomic_DNA"/>
</dbReference>
<evidence type="ECO:0000256" key="3">
    <source>
        <dbReference type="ARBA" id="ARBA00023136"/>
    </source>
</evidence>
<feature type="transmembrane region" description="Helical" evidence="4">
    <location>
        <begin position="98"/>
        <end position="123"/>
    </location>
</feature>
<gene>
    <name evidence="6" type="ORF">A9C11_18475</name>
    <name evidence="7" type="ORF">P3W55_29125</name>
</gene>
<dbReference type="PANTHER" id="PTHR43129">
    <property type="entry name" value="FOSMIDOMYCIN RESISTANCE PROTEIN"/>
    <property type="match status" value="1"/>
</dbReference>
<dbReference type="InterPro" id="IPR020846">
    <property type="entry name" value="MFS_dom"/>
</dbReference>
<dbReference type="CDD" id="cd17478">
    <property type="entry name" value="MFS_FsR"/>
    <property type="match status" value="1"/>
</dbReference>
<accession>A0A127MRQ6</accession>
<feature type="transmembrane region" description="Helical" evidence="4">
    <location>
        <begin position="265"/>
        <end position="285"/>
    </location>
</feature>
<dbReference type="Gene3D" id="1.20.1250.20">
    <property type="entry name" value="MFS general substrate transporter like domains"/>
    <property type="match status" value="2"/>
</dbReference>
<dbReference type="Proteomes" id="UP001220662">
    <property type="component" value="Unassembled WGS sequence"/>
</dbReference>
<proteinExistence type="predicted"/>
<dbReference type="Pfam" id="PF07690">
    <property type="entry name" value="MFS_1"/>
    <property type="match status" value="1"/>
</dbReference>
<feature type="domain" description="Major facilitator superfamily (MFS) profile" evidence="5">
    <location>
        <begin position="24"/>
        <end position="403"/>
    </location>
</feature>
<dbReference type="GO" id="GO:0005886">
    <property type="term" value="C:plasma membrane"/>
    <property type="evidence" value="ECO:0007669"/>
    <property type="project" value="TreeGrafter"/>
</dbReference>
<sequence>MSTTAAPTAAASVASQASPLVMRVIGACALAHLINDLIQAVLPSIYPVLKANYGLSFTQVGLITLTFQLTASLLQPWVGYHTDRHPKPWLAPAGSVCTLIGILLLAFVGSFPAILLASALVGIGSSTFHPETSRIARLASGGRYGLAQSTFQVGGNAGSAFGPLLAAAIIVPYGQGHVAWFGLFSVFAIGVLYGLSRWYRNHLNLFKLKQGGKATHGLSRGRVNAALVVLALLVFSKYFYMASFTSYFTFYLIEKFQLSVASSQLYLFLFLGAVAAGTFFGGPVGDRIGRKTVIWFSILGVAPFTLALPYVDLFWTGVLSMIIGFILASAFSAIVVFAQELVPGNVGMIAGVFFGLMFGFGGIGAALLGHLADIHGIEYVYKLCSYLPLLGCLTILLPSTKRA</sequence>
<feature type="transmembrane region" description="Helical" evidence="4">
    <location>
        <begin position="177"/>
        <end position="199"/>
    </location>
</feature>
<feature type="transmembrane region" description="Helical" evidence="4">
    <location>
        <begin position="345"/>
        <end position="367"/>
    </location>
</feature>
<evidence type="ECO:0000313" key="6">
    <source>
        <dbReference type="EMBL" id="ANI15830.1"/>
    </source>
</evidence>
<dbReference type="GeneID" id="72995615"/>
<feature type="transmembrane region" description="Helical" evidence="4">
    <location>
        <begin position="292"/>
        <end position="311"/>
    </location>
</feature>
<dbReference type="PROSITE" id="PS50850">
    <property type="entry name" value="MFS"/>
    <property type="match status" value="1"/>
</dbReference>
<protein>
    <submittedName>
        <fullName evidence="6">Fosmidomycin resistance protein</fullName>
    </submittedName>
    <submittedName>
        <fullName evidence="7">MFS transporter</fullName>
    </submittedName>
</protein>
<keyword evidence="2 4" id="KW-1133">Transmembrane helix</keyword>
<dbReference type="SUPFAM" id="SSF103473">
    <property type="entry name" value="MFS general substrate transporter"/>
    <property type="match status" value="1"/>
</dbReference>
<dbReference type="AlphaFoldDB" id="A0A127MRQ6"/>
<dbReference type="Proteomes" id="UP000077748">
    <property type="component" value="Chromosome"/>
</dbReference>